<feature type="transmembrane region" description="Helical" evidence="5">
    <location>
        <begin position="123"/>
        <end position="146"/>
    </location>
</feature>
<feature type="transmembrane region" description="Helical" evidence="5">
    <location>
        <begin position="224"/>
        <end position="246"/>
    </location>
</feature>
<dbReference type="EMBL" id="JASAOG010000289">
    <property type="protein sequence ID" value="KAK0041066.1"/>
    <property type="molecule type" value="Genomic_DNA"/>
</dbReference>
<keyword evidence="8" id="KW-1185">Reference proteome</keyword>
<protein>
    <submittedName>
        <fullName evidence="7">Fatty acid hydroxylase domain-containing protein 2</fullName>
    </submittedName>
</protein>
<dbReference type="GO" id="GO:0016020">
    <property type="term" value="C:membrane"/>
    <property type="evidence" value="ECO:0007669"/>
    <property type="project" value="UniProtKB-SubCell"/>
</dbReference>
<evidence type="ECO:0000256" key="4">
    <source>
        <dbReference type="ARBA" id="ARBA00023136"/>
    </source>
</evidence>
<name>A0AAD8ARF6_BIOPF</name>
<dbReference type="Pfam" id="PF04116">
    <property type="entry name" value="FA_hydroxylase"/>
    <property type="match status" value="1"/>
</dbReference>
<dbReference type="InterPro" id="IPR006694">
    <property type="entry name" value="Fatty_acid_hydroxylase"/>
</dbReference>
<reference evidence="7" key="2">
    <citation type="submission" date="2023-04" db="EMBL/GenBank/DDBJ databases">
        <authorList>
            <person name="Bu L."/>
            <person name="Lu L."/>
            <person name="Laidemitt M.R."/>
            <person name="Zhang S.M."/>
            <person name="Mutuku M."/>
            <person name="Mkoji G."/>
            <person name="Steinauer M."/>
            <person name="Loker E.S."/>
        </authorList>
    </citation>
    <scope>NUCLEOTIDE SEQUENCE</scope>
    <source>
        <strain evidence="7">KasaAsao</strain>
        <tissue evidence="7">Whole Snail</tissue>
    </source>
</reference>
<dbReference type="GO" id="GO:0005506">
    <property type="term" value="F:iron ion binding"/>
    <property type="evidence" value="ECO:0007669"/>
    <property type="project" value="InterPro"/>
</dbReference>
<feature type="transmembrane region" description="Helical" evidence="5">
    <location>
        <begin position="16"/>
        <end position="35"/>
    </location>
</feature>
<keyword evidence="2 5" id="KW-0812">Transmembrane</keyword>
<organism evidence="7 8">
    <name type="scientific">Biomphalaria pfeifferi</name>
    <name type="common">Bloodfluke planorb</name>
    <name type="synonym">Freshwater snail</name>
    <dbReference type="NCBI Taxonomy" id="112525"/>
    <lineage>
        <taxon>Eukaryota</taxon>
        <taxon>Metazoa</taxon>
        <taxon>Spiralia</taxon>
        <taxon>Lophotrochozoa</taxon>
        <taxon>Mollusca</taxon>
        <taxon>Gastropoda</taxon>
        <taxon>Heterobranchia</taxon>
        <taxon>Euthyneura</taxon>
        <taxon>Panpulmonata</taxon>
        <taxon>Hygrophila</taxon>
        <taxon>Lymnaeoidea</taxon>
        <taxon>Planorbidae</taxon>
        <taxon>Biomphalaria</taxon>
    </lineage>
</organism>
<evidence type="ECO:0000256" key="3">
    <source>
        <dbReference type="ARBA" id="ARBA00022989"/>
    </source>
</evidence>
<dbReference type="AlphaFoldDB" id="A0AAD8ARF6"/>
<evidence type="ECO:0000256" key="5">
    <source>
        <dbReference type="SAM" id="Phobius"/>
    </source>
</evidence>
<comment type="subcellular location">
    <subcellularLocation>
        <location evidence="1">Membrane</location>
    </subcellularLocation>
</comment>
<reference evidence="7" key="1">
    <citation type="journal article" date="2023" name="PLoS Negl. Trop. Dis.">
        <title>A genome sequence for Biomphalaria pfeifferi, the major vector snail for the human-infecting parasite Schistosoma mansoni.</title>
        <authorList>
            <person name="Bu L."/>
            <person name="Lu L."/>
            <person name="Laidemitt M.R."/>
            <person name="Zhang S.M."/>
            <person name="Mutuku M."/>
            <person name="Mkoji G."/>
            <person name="Steinauer M."/>
            <person name="Loker E.S."/>
        </authorList>
    </citation>
    <scope>NUCLEOTIDE SEQUENCE</scope>
    <source>
        <strain evidence="7">KasaAsao</strain>
    </source>
</reference>
<sequence>MAVDRLSQTWATIKRIAVFVLLVMLAAAIAGDTFIRYRDKVWTIFSNSLRSLWSDVISFFAHDELKLYIVGSFFLTTGVFWLSNLFFILLDLTGWPACILTYKIQPEKNRPLLMTDFLKALKVALFNQIFVGMPVLSCTVSTMRWMGSAWSAEELPSVNRVLLELAVFAVVEEIGFYYSHRLLHHPRLYKYIHKKHHEWTAPVGIVSIYAHPVEHVFANLVPPGLGPILMGSHLFTAWLFWAIAIVSTTIDHSGYRLPVFLSPDFHDFHHLKFNTNYGVLGILDRLHGTDALFRKHTLDDRDTNPKTQ</sequence>
<evidence type="ECO:0000313" key="8">
    <source>
        <dbReference type="Proteomes" id="UP001233172"/>
    </source>
</evidence>
<evidence type="ECO:0000259" key="6">
    <source>
        <dbReference type="Pfam" id="PF04116"/>
    </source>
</evidence>
<dbReference type="GO" id="GO:0008610">
    <property type="term" value="P:lipid biosynthetic process"/>
    <property type="evidence" value="ECO:0007669"/>
    <property type="project" value="InterPro"/>
</dbReference>
<proteinExistence type="predicted"/>
<gene>
    <name evidence="7" type="ORF">Bpfe_029488</name>
</gene>
<keyword evidence="4 5" id="KW-0472">Membrane</keyword>
<evidence type="ECO:0000313" key="7">
    <source>
        <dbReference type="EMBL" id="KAK0041066.1"/>
    </source>
</evidence>
<keyword evidence="3 5" id="KW-1133">Transmembrane helix</keyword>
<feature type="domain" description="Fatty acid hydroxylase" evidence="6">
    <location>
        <begin position="166"/>
        <end position="289"/>
    </location>
</feature>
<dbReference type="PANTHER" id="PTHR11863">
    <property type="entry name" value="STEROL DESATURASE"/>
    <property type="match status" value="1"/>
</dbReference>
<accession>A0AAD8ARF6</accession>
<dbReference type="Proteomes" id="UP001233172">
    <property type="component" value="Unassembled WGS sequence"/>
</dbReference>
<dbReference type="InterPro" id="IPR050307">
    <property type="entry name" value="Sterol_Desaturase_Related"/>
</dbReference>
<evidence type="ECO:0000256" key="2">
    <source>
        <dbReference type="ARBA" id="ARBA00022692"/>
    </source>
</evidence>
<dbReference type="GO" id="GO:0016491">
    <property type="term" value="F:oxidoreductase activity"/>
    <property type="evidence" value="ECO:0007669"/>
    <property type="project" value="InterPro"/>
</dbReference>
<evidence type="ECO:0000256" key="1">
    <source>
        <dbReference type="ARBA" id="ARBA00004370"/>
    </source>
</evidence>
<comment type="caution">
    <text evidence="7">The sequence shown here is derived from an EMBL/GenBank/DDBJ whole genome shotgun (WGS) entry which is preliminary data.</text>
</comment>